<dbReference type="PANTHER" id="PTHR10192">
    <property type="entry name" value="MOLYBDOPTERIN BIOSYNTHESIS PROTEIN"/>
    <property type="match status" value="1"/>
</dbReference>
<dbReference type="InterPro" id="IPR036688">
    <property type="entry name" value="MoeA_C_domain_IV_sf"/>
</dbReference>
<protein>
    <recommendedName>
        <fullName evidence="6 13">Molybdopterin molybdenumtransferase</fullName>
        <ecNumber evidence="5 13">2.10.1.1</ecNumber>
    </recommendedName>
</protein>
<dbReference type="NCBIfam" id="TIGR00177">
    <property type="entry name" value="molyb_syn"/>
    <property type="match status" value="1"/>
</dbReference>
<dbReference type="AlphaFoldDB" id="A0A0E3MC36"/>
<dbReference type="InterPro" id="IPR005110">
    <property type="entry name" value="MoeA_linker/N"/>
</dbReference>
<comment type="catalytic activity">
    <reaction evidence="12">
        <text>adenylyl-molybdopterin + molybdate = Mo-molybdopterin + AMP + H(+)</text>
        <dbReference type="Rhea" id="RHEA:35047"/>
        <dbReference type="ChEBI" id="CHEBI:15378"/>
        <dbReference type="ChEBI" id="CHEBI:36264"/>
        <dbReference type="ChEBI" id="CHEBI:62727"/>
        <dbReference type="ChEBI" id="CHEBI:71302"/>
        <dbReference type="ChEBI" id="CHEBI:456215"/>
        <dbReference type="EC" id="2.10.1.1"/>
    </reaction>
</comment>
<comment type="pathway">
    <text evidence="3 13">Cofactor biosynthesis; molybdopterin biosynthesis.</text>
</comment>
<name>A0A0E3MC36_CLOSL</name>
<dbReference type="InterPro" id="IPR005111">
    <property type="entry name" value="MoeA_C_domain_IV"/>
</dbReference>
<evidence type="ECO:0000256" key="6">
    <source>
        <dbReference type="ARBA" id="ARBA00021108"/>
    </source>
</evidence>
<dbReference type="InterPro" id="IPR036425">
    <property type="entry name" value="MoaB/Mog-like_dom_sf"/>
</dbReference>
<evidence type="ECO:0000313" key="16">
    <source>
        <dbReference type="Proteomes" id="UP000033115"/>
    </source>
</evidence>
<evidence type="ECO:0000256" key="8">
    <source>
        <dbReference type="ARBA" id="ARBA00022679"/>
    </source>
</evidence>
<organism evidence="15 16">
    <name type="scientific">Clostridium scatologenes</name>
    <dbReference type="NCBI Taxonomy" id="1548"/>
    <lineage>
        <taxon>Bacteria</taxon>
        <taxon>Bacillati</taxon>
        <taxon>Bacillota</taxon>
        <taxon>Clostridia</taxon>
        <taxon>Eubacteriales</taxon>
        <taxon>Clostridiaceae</taxon>
        <taxon>Clostridium</taxon>
    </lineage>
</organism>
<dbReference type="PANTHER" id="PTHR10192:SF5">
    <property type="entry name" value="GEPHYRIN"/>
    <property type="match status" value="1"/>
</dbReference>
<dbReference type="EMBL" id="CP009933">
    <property type="protein sequence ID" value="AKA72450.1"/>
    <property type="molecule type" value="Genomic_DNA"/>
</dbReference>
<comment type="similarity">
    <text evidence="4 13">Belongs to the MoeA family.</text>
</comment>
<evidence type="ECO:0000256" key="3">
    <source>
        <dbReference type="ARBA" id="ARBA00005046"/>
    </source>
</evidence>
<dbReference type="EC" id="2.10.1.1" evidence="5 13"/>
<dbReference type="UniPathway" id="UPA00344"/>
<evidence type="ECO:0000256" key="5">
    <source>
        <dbReference type="ARBA" id="ARBA00013269"/>
    </source>
</evidence>
<dbReference type="NCBIfam" id="NF045515">
    <property type="entry name" value="Glp_gephyrin"/>
    <property type="match status" value="1"/>
</dbReference>
<dbReference type="InterPro" id="IPR036135">
    <property type="entry name" value="MoeA_linker/N_sf"/>
</dbReference>
<evidence type="ECO:0000313" key="15">
    <source>
        <dbReference type="EMBL" id="AKA72450.1"/>
    </source>
</evidence>
<keyword evidence="9 13" id="KW-0479">Metal-binding</keyword>
<evidence type="ECO:0000256" key="11">
    <source>
        <dbReference type="ARBA" id="ARBA00023150"/>
    </source>
</evidence>
<dbReference type="CDD" id="cd00887">
    <property type="entry name" value="MoeA"/>
    <property type="match status" value="1"/>
</dbReference>
<comment type="cofactor">
    <cofactor evidence="1 13">
        <name>Mg(2+)</name>
        <dbReference type="ChEBI" id="CHEBI:18420"/>
    </cofactor>
</comment>
<dbReference type="InterPro" id="IPR038987">
    <property type="entry name" value="MoeA-like"/>
</dbReference>
<keyword evidence="11 13" id="KW-0501">Molybdenum cofactor biosynthesis</keyword>
<evidence type="ECO:0000256" key="7">
    <source>
        <dbReference type="ARBA" id="ARBA00022505"/>
    </source>
</evidence>
<dbReference type="GO" id="GO:0061599">
    <property type="term" value="F:molybdopterin molybdotransferase activity"/>
    <property type="evidence" value="ECO:0007669"/>
    <property type="project" value="UniProtKB-UniRule"/>
</dbReference>
<reference evidence="15 16" key="1">
    <citation type="journal article" date="2015" name="J. Biotechnol.">
        <title>Complete genome sequence of a malodorant-producing acetogen, Clostridium scatologenes ATCC 25775(T).</title>
        <authorList>
            <person name="Zhu Z."/>
            <person name="Guo T."/>
            <person name="Zheng H."/>
            <person name="Song T."/>
            <person name="Ouyang P."/>
            <person name="Xie J."/>
        </authorList>
    </citation>
    <scope>NUCLEOTIDE SEQUENCE [LARGE SCALE GENOMIC DNA]</scope>
    <source>
        <strain evidence="15 16">ATCC 25775</strain>
    </source>
</reference>
<keyword evidence="7 13" id="KW-0500">Molybdenum</keyword>
<dbReference type="SUPFAM" id="SSF63867">
    <property type="entry name" value="MoeA C-terminal domain-like"/>
    <property type="match status" value="1"/>
</dbReference>
<dbReference type="GO" id="GO:0006777">
    <property type="term" value="P:Mo-molybdopterin cofactor biosynthetic process"/>
    <property type="evidence" value="ECO:0007669"/>
    <property type="project" value="UniProtKB-UniRule"/>
</dbReference>
<dbReference type="FunFam" id="3.40.980.10:FF:000004">
    <property type="entry name" value="Molybdopterin molybdenumtransferase"/>
    <property type="match status" value="1"/>
</dbReference>
<evidence type="ECO:0000256" key="10">
    <source>
        <dbReference type="ARBA" id="ARBA00022842"/>
    </source>
</evidence>
<dbReference type="Pfam" id="PF03453">
    <property type="entry name" value="MoeA_N"/>
    <property type="match status" value="1"/>
</dbReference>
<dbReference type="STRING" id="1548.CSCA_5325"/>
<dbReference type="SUPFAM" id="SSF63882">
    <property type="entry name" value="MoeA N-terminal region -like"/>
    <property type="match status" value="1"/>
</dbReference>
<dbReference type="Gene3D" id="3.40.980.10">
    <property type="entry name" value="MoaB/Mog-like domain"/>
    <property type="match status" value="1"/>
</dbReference>
<evidence type="ECO:0000256" key="12">
    <source>
        <dbReference type="ARBA" id="ARBA00047317"/>
    </source>
</evidence>
<dbReference type="SMART" id="SM00852">
    <property type="entry name" value="MoCF_biosynth"/>
    <property type="match status" value="1"/>
</dbReference>
<evidence type="ECO:0000256" key="4">
    <source>
        <dbReference type="ARBA" id="ARBA00010763"/>
    </source>
</evidence>
<dbReference type="Gene3D" id="2.170.190.11">
    <property type="entry name" value="Molybdopterin biosynthesis moea protein, domain 3"/>
    <property type="match status" value="1"/>
</dbReference>
<feature type="domain" description="MoaB/Mog" evidence="14">
    <location>
        <begin position="182"/>
        <end position="320"/>
    </location>
</feature>
<proteinExistence type="inferred from homology"/>
<evidence type="ECO:0000256" key="2">
    <source>
        <dbReference type="ARBA" id="ARBA00002901"/>
    </source>
</evidence>
<gene>
    <name evidence="15" type="ORF">CSCA_5325</name>
</gene>
<dbReference type="Proteomes" id="UP000033115">
    <property type="component" value="Chromosome"/>
</dbReference>
<keyword evidence="16" id="KW-1185">Reference proteome</keyword>
<evidence type="ECO:0000256" key="1">
    <source>
        <dbReference type="ARBA" id="ARBA00001946"/>
    </source>
</evidence>
<evidence type="ECO:0000256" key="13">
    <source>
        <dbReference type="RuleBase" id="RU365090"/>
    </source>
</evidence>
<dbReference type="GO" id="GO:0046872">
    <property type="term" value="F:metal ion binding"/>
    <property type="evidence" value="ECO:0007669"/>
    <property type="project" value="UniProtKB-UniRule"/>
</dbReference>
<dbReference type="FunFam" id="2.170.190.11:FF:000001">
    <property type="entry name" value="Molybdopterin molybdenumtransferase"/>
    <property type="match status" value="1"/>
</dbReference>
<keyword evidence="10 13" id="KW-0460">Magnesium</keyword>
<accession>A0A0E3MC36</accession>
<dbReference type="HOGENOM" id="CLU_010186_7_1_9"/>
<dbReference type="GO" id="GO:0005829">
    <property type="term" value="C:cytosol"/>
    <property type="evidence" value="ECO:0007669"/>
    <property type="project" value="TreeGrafter"/>
</dbReference>
<dbReference type="Gene3D" id="2.40.340.10">
    <property type="entry name" value="MoeA, C-terminal, domain IV"/>
    <property type="match status" value="1"/>
</dbReference>
<dbReference type="RefSeq" id="WP_029162705.1">
    <property type="nucleotide sequence ID" value="NZ_CP009933.1"/>
</dbReference>
<dbReference type="KEGG" id="csq:CSCA_5325"/>
<evidence type="ECO:0000256" key="9">
    <source>
        <dbReference type="ARBA" id="ARBA00022723"/>
    </source>
</evidence>
<comment type="function">
    <text evidence="2 13">Catalyzes the insertion of molybdate into adenylated molybdopterin with the concomitant release of AMP.</text>
</comment>
<dbReference type="SUPFAM" id="SSF53218">
    <property type="entry name" value="Molybdenum cofactor biosynthesis proteins"/>
    <property type="match status" value="1"/>
</dbReference>
<dbReference type="Gene3D" id="3.90.105.10">
    <property type="entry name" value="Molybdopterin biosynthesis moea protein, domain 2"/>
    <property type="match status" value="1"/>
</dbReference>
<dbReference type="Pfam" id="PF00994">
    <property type="entry name" value="MoCF_biosynth"/>
    <property type="match status" value="1"/>
</dbReference>
<dbReference type="InterPro" id="IPR001453">
    <property type="entry name" value="MoaB/Mog_dom"/>
</dbReference>
<dbReference type="Pfam" id="PF03454">
    <property type="entry name" value="MoeA_C"/>
    <property type="match status" value="1"/>
</dbReference>
<keyword evidence="8 13" id="KW-0808">Transferase</keyword>
<sequence>MLEFIDLEEAKDILKTKTPSLPKEEVSLMDCHQRVLAKDIFSEINQPPFNRSPLDGYAFRAEDSIHADKDNGVKLKVIEEIYAGFCANKEVTESTAIRLMTGAPIPKGANCVIKQEDTVFKDGFVEIFSKFSPWQNICFQGEDIKKGELILKKGTVLKSSEIGVLASIGCKNVSVYPKPKVGILSTGDELVSLEEQLSPGKIYNSSLYCLYSRLKELHCEPIDMGIAGDDIDTLTERIRCALSKSDILITTGGVSVGKKDLIKDVMKNLGADLLFWKVAIKPGSPIFCSSLNNKLIISLSGNPAAATTTFEILVHPILAEITGRQNFTLHKVNALLKQDFNKKSKVRRFIRGTLSYSRDTAIVDITKSNQGNGILSSSLNSNCLIDIPPNSSPLSKGQVVQVVLI</sequence>
<evidence type="ECO:0000259" key="14">
    <source>
        <dbReference type="SMART" id="SM00852"/>
    </source>
</evidence>